<dbReference type="InterPro" id="IPR041371">
    <property type="entry name" value="GH92_N"/>
</dbReference>
<dbReference type="Pfam" id="PF17678">
    <property type="entry name" value="Glyco_hydro_92N"/>
    <property type="match status" value="1"/>
</dbReference>
<dbReference type="InterPro" id="IPR014718">
    <property type="entry name" value="GH-type_carb-bd"/>
</dbReference>
<feature type="domain" description="Glycosyl hydrolase family 92 N-terminal" evidence="5">
    <location>
        <begin position="42"/>
        <end position="284"/>
    </location>
</feature>
<evidence type="ECO:0000256" key="1">
    <source>
        <dbReference type="ARBA" id="ARBA00001913"/>
    </source>
</evidence>
<dbReference type="InterPro" id="IPR008928">
    <property type="entry name" value="6-hairpin_glycosidase_sf"/>
</dbReference>
<dbReference type="InterPro" id="IPR012939">
    <property type="entry name" value="Glyco_hydro_92"/>
</dbReference>
<accession>A0A1I6T8X2</accession>
<dbReference type="PANTHER" id="PTHR12143:SF39">
    <property type="entry name" value="SECRETED PROTEIN"/>
    <property type="match status" value="1"/>
</dbReference>
<keyword evidence="3" id="KW-0106">Calcium</keyword>
<organism evidence="6 7">
    <name type="scientific">Zhouia amylolytica</name>
    <dbReference type="NCBI Taxonomy" id="376730"/>
    <lineage>
        <taxon>Bacteria</taxon>
        <taxon>Pseudomonadati</taxon>
        <taxon>Bacteroidota</taxon>
        <taxon>Flavobacteriia</taxon>
        <taxon>Flavobacteriales</taxon>
        <taxon>Flavobacteriaceae</taxon>
        <taxon>Zhouia</taxon>
    </lineage>
</organism>
<sequence length="807" mass="91161">MMRYIIHRRTGFAISLIVLSLLAVSCGKKEKVTDSLVPLTHYVDPQIGSVHGRWFFYTPAARPFGMAKLAPHTNAYGSEGGWGPTGYDDRHTSIEGFGHFHEFQIGGLVFMPTVGLIKTVPGTLDNPDAGYRSRFDKRTENAETGYYHVVLQDYDVKAEITATERVGYHRYTFPKTDQANLIIDIGHKQGESSDVTDAMAQLVNTNEVEGYIETYPEYAKFCDPGKRVKMYFVARLSETPISVGAFNDSIQNPDLTKTTGTENGLFLTFSMDEGEQLEVQTGLSYTSIANARNNLNAEATGKSFNDVRMESQEAWNEKLNHIVVEGGAENDRIKFYTGLYHALLGRGLASDVNGNYPMVNGKIGQIPLAPDGTPEYNHYNTDGIWGGFWNLSQLWALAYPDYFKEYIQSNIDFYKDRGWLHDGEAAGVYTNGVQTNFQGLLIASAYNVGIRDFDVKAGYEAALKNELEYHGRNLGNGKYDLSYFVKDRYVPYKDTIISNGWVFNFGASHTLEYSFSSYAVAQMAKQLQDSLNYRKLIDQAAYYRNLFDSETKFIRPKLENGSFIEDFDPMRGWDGFQEGNAFQFTWYVPHDVKGLMDLVGKERFNERLEKMFIDAQKSMFGGGSEEIHSFSGVEKLYNHGNQPCLHNPWLFNYSGKPWLTQKWVRTICNEFYGTEPLHGYGVGQDEDQGQLGAWYVMASMGLFDVQGHSNANPTYQFGTPLFDKIRIKLDSTYYEGDELIIETLNQGSDNLYIQSASFNGENFNSNWMLHEKLMNGGKLIFTLGNQPNKSWGTESVPPSMSNKKTSK</sequence>
<dbReference type="Pfam" id="PF07971">
    <property type="entry name" value="Glyco_hydro_92"/>
    <property type="match status" value="1"/>
</dbReference>
<comment type="subunit">
    <text evidence="2">Monomer.</text>
</comment>
<dbReference type="NCBIfam" id="TIGR01180">
    <property type="entry name" value="aman2_put"/>
    <property type="match status" value="1"/>
</dbReference>
<dbReference type="GO" id="GO:0030246">
    <property type="term" value="F:carbohydrate binding"/>
    <property type="evidence" value="ECO:0007669"/>
    <property type="project" value="InterPro"/>
</dbReference>
<dbReference type="Gene3D" id="2.70.98.10">
    <property type="match status" value="1"/>
</dbReference>
<dbReference type="EMBL" id="FPAG01000005">
    <property type="protein sequence ID" value="SFS85684.1"/>
    <property type="molecule type" value="Genomic_DNA"/>
</dbReference>
<evidence type="ECO:0000313" key="7">
    <source>
        <dbReference type="Proteomes" id="UP000183209"/>
    </source>
</evidence>
<protein>
    <submittedName>
        <fullName evidence="6">Alpha-1,2-mannosidase, putative</fullName>
    </submittedName>
</protein>
<reference evidence="6 7" key="1">
    <citation type="submission" date="2016-10" db="EMBL/GenBank/DDBJ databases">
        <authorList>
            <person name="de Groot N.N."/>
        </authorList>
    </citation>
    <scope>NUCLEOTIDE SEQUENCE [LARGE SCALE GENOMIC DNA]</scope>
    <source>
        <strain evidence="6 7">CGMCC 1.6114</strain>
    </source>
</reference>
<dbReference type="GO" id="GO:0005829">
    <property type="term" value="C:cytosol"/>
    <property type="evidence" value="ECO:0007669"/>
    <property type="project" value="TreeGrafter"/>
</dbReference>
<evidence type="ECO:0000313" key="6">
    <source>
        <dbReference type="EMBL" id="SFS85684.1"/>
    </source>
</evidence>
<dbReference type="PROSITE" id="PS51257">
    <property type="entry name" value="PROKAR_LIPOPROTEIN"/>
    <property type="match status" value="1"/>
</dbReference>
<comment type="cofactor">
    <cofactor evidence="1">
        <name>Ca(2+)</name>
        <dbReference type="ChEBI" id="CHEBI:29108"/>
    </cofactor>
</comment>
<evidence type="ECO:0000256" key="2">
    <source>
        <dbReference type="ARBA" id="ARBA00011245"/>
    </source>
</evidence>
<proteinExistence type="predicted"/>
<feature type="domain" description="Glycosyl hydrolase family 92" evidence="4">
    <location>
        <begin position="290"/>
        <end position="785"/>
    </location>
</feature>
<gene>
    <name evidence="6" type="ORF">SAMN04487906_1920</name>
</gene>
<dbReference type="PANTHER" id="PTHR12143">
    <property type="entry name" value="PEPTIDE N-GLYCANASE PNGASE -RELATED"/>
    <property type="match status" value="1"/>
</dbReference>
<dbReference type="GO" id="GO:0005975">
    <property type="term" value="P:carbohydrate metabolic process"/>
    <property type="evidence" value="ECO:0007669"/>
    <property type="project" value="InterPro"/>
</dbReference>
<dbReference type="InterPro" id="IPR005887">
    <property type="entry name" value="GH92_a_mannosidase_put"/>
</dbReference>
<dbReference type="GO" id="GO:0006516">
    <property type="term" value="P:glycoprotein catabolic process"/>
    <property type="evidence" value="ECO:0007669"/>
    <property type="project" value="TreeGrafter"/>
</dbReference>
<dbReference type="GO" id="GO:0000224">
    <property type="term" value="F:peptide-N4-(N-acetyl-beta-glucosaminyl)asparagine amidase activity"/>
    <property type="evidence" value="ECO:0007669"/>
    <property type="project" value="TreeGrafter"/>
</dbReference>
<name>A0A1I6T8X2_9FLAO</name>
<dbReference type="Proteomes" id="UP000183209">
    <property type="component" value="Unassembled WGS sequence"/>
</dbReference>
<dbReference type="Gene3D" id="1.20.1610.10">
    <property type="entry name" value="alpha-1,2-mannosidases domains"/>
    <property type="match status" value="1"/>
</dbReference>
<evidence type="ECO:0000259" key="5">
    <source>
        <dbReference type="Pfam" id="PF17678"/>
    </source>
</evidence>
<evidence type="ECO:0000259" key="4">
    <source>
        <dbReference type="Pfam" id="PF07971"/>
    </source>
</evidence>
<dbReference type="Gene3D" id="3.30.2080.10">
    <property type="entry name" value="GH92 mannosidase domain"/>
    <property type="match status" value="1"/>
</dbReference>
<dbReference type="RefSeq" id="WP_254785790.1">
    <property type="nucleotide sequence ID" value="NZ_FPAG01000005.1"/>
</dbReference>
<dbReference type="InterPro" id="IPR050883">
    <property type="entry name" value="PNGase"/>
</dbReference>
<dbReference type="AlphaFoldDB" id="A0A1I6T8X2"/>
<evidence type="ECO:0000256" key="3">
    <source>
        <dbReference type="ARBA" id="ARBA00022837"/>
    </source>
</evidence>
<dbReference type="Gene3D" id="1.20.1050.60">
    <property type="entry name" value="alpha-1,2-mannosidase"/>
    <property type="match status" value="1"/>
</dbReference>
<dbReference type="SUPFAM" id="SSF48208">
    <property type="entry name" value="Six-hairpin glycosidases"/>
    <property type="match status" value="1"/>
</dbReference>